<evidence type="ECO:0000313" key="3">
    <source>
        <dbReference type="EMBL" id="PWY92579.1"/>
    </source>
</evidence>
<evidence type="ECO:0000259" key="2">
    <source>
        <dbReference type="SMART" id="SM00694"/>
    </source>
</evidence>
<comment type="caution">
    <text evidence="3">The sequence shown here is derived from an EMBL/GenBank/DDBJ whole genome shotgun (WGS) entry which is preliminary data.</text>
</comment>
<dbReference type="Proteomes" id="UP000247233">
    <property type="component" value="Unassembled WGS sequence"/>
</dbReference>
<organism evidence="3 4">
    <name type="scientific">Aspergillus heteromorphus CBS 117.55</name>
    <dbReference type="NCBI Taxonomy" id="1448321"/>
    <lineage>
        <taxon>Eukaryota</taxon>
        <taxon>Fungi</taxon>
        <taxon>Dikarya</taxon>
        <taxon>Ascomycota</taxon>
        <taxon>Pezizomycotina</taxon>
        <taxon>Eurotiomycetes</taxon>
        <taxon>Eurotiomycetidae</taxon>
        <taxon>Eurotiales</taxon>
        <taxon>Aspergillaceae</taxon>
        <taxon>Aspergillus</taxon>
        <taxon>Aspergillus subgen. Circumdati</taxon>
    </lineage>
</organism>
<proteinExistence type="predicted"/>
<dbReference type="GO" id="GO:0016020">
    <property type="term" value="C:membrane"/>
    <property type="evidence" value="ECO:0007669"/>
    <property type="project" value="InterPro"/>
</dbReference>
<dbReference type="GeneID" id="37064338"/>
<dbReference type="SMART" id="SM00694">
    <property type="entry name" value="DysFC"/>
    <property type="match status" value="1"/>
</dbReference>
<evidence type="ECO:0000256" key="1">
    <source>
        <dbReference type="SAM" id="MobiDB-lite"/>
    </source>
</evidence>
<feature type="compositionally biased region" description="Polar residues" evidence="1">
    <location>
        <begin position="128"/>
        <end position="137"/>
    </location>
</feature>
<feature type="region of interest" description="Disordered" evidence="1">
    <location>
        <begin position="1"/>
        <end position="39"/>
    </location>
</feature>
<gene>
    <name evidence="3" type="ORF">BO70DRAFT_357706</name>
</gene>
<dbReference type="PANTHER" id="PTHR23250">
    <property type="entry name" value="DYSFERLIN-RELATED"/>
    <property type="match status" value="1"/>
</dbReference>
<dbReference type="AlphaFoldDB" id="A0A317X1U6"/>
<name>A0A317X1U6_9EURO</name>
<dbReference type="InterPro" id="IPR006614">
    <property type="entry name" value="Peroxin/Ferlin"/>
</dbReference>
<feature type="domain" description="Peroxin/Ferlin" evidence="2">
    <location>
        <begin position="232"/>
        <end position="267"/>
    </location>
</feature>
<feature type="region of interest" description="Disordered" evidence="1">
    <location>
        <begin position="79"/>
        <end position="155"/>
    </location>
</feature>
<dbReference type="PANTHER" id="PTHR23250:SF1">
    <property type="entry name" value="TECTONIN BETA-PROPELLER REPEAT-CONTAINING PROTEIN 1"/>
    <property type="match status" value="1"/>
</dbReference>
<dbReference type="STRING" id="1448321.A0A317X1U6"/>
<dbReference type="InterPro" id="IPR051513">
    <property type="entry name" value="Tectonin_beta-prop"/>
</dbReference>
<feature type="compositionally biased region" description="Low complexity" evidence="1">
    <location>
        <begin position="98"/>
        <end position="110"/>
    </location>
</feature>
<dbReference type="VEuPathDB" id="FungiDB:BO70DRAFT_357706"/>
<accession>A0A317X1U6</accession>
<dbReference type="RefSeq" id="XP_025404318.1">
    <property type="nucleotide sequence ID" value="XM_025542101.1"/>
</dbReference>
<feature type="compositionally biased region" description="Polar residues" evidence="1">
    <location>
        <begin position="22"/>
        <end position="35"/>
    </location>
</feature>
<dbReference type="OrthoDB" id="72441at2759"/>
<protein>
    <recommendedName>
        <fullName evidence="2">Peroxin/Ferlin domain-containing protein</fullName>
    </recommendedName>
</protein>
<reference evidence="3 4" key="1">
    <citation type="submission" date="2016-12" db="EMBL/GenBank/DDBJ databases">
        <title>The genomes of Aspergillus section Nigri reveals drivers in fungal speciation.</title>
        <authorList>
            <consortium name="DOE Joint Genome Institute"/>
            <person name="Vesth T.C."/>
            <person name="Nybo J."/>
            <person name="Theobald S."/>
            <person name="Brandl J."/>
            <person name="Frisvad J.C."/>
            <person name="Nielsen K.F."/>
            <person name="Lyhne E.K."/>
            <person name="Kogle M.E."/>
            <person name="Kuo A."/>
            <person name="Riley R."/>
            <person name="Clum A."/>
            <person name="Nolan M."/>
            <person name="Lipzen A."/>
            <person name="Salamov A."/>
            <person name="Henrissat B."/>
            <person name="Wiebenga A."/>
            <person name="De Vries R.P."/>
            <person name="Grigoriev I.V."/>
            <person name="Mortensen U.H."/>
            <person name="Andersen M.R."/>
            <person name="Baker S.E."/>
        </authorList>
    </citation>
    <scope>NUCLEOTIDE SEQUENCE [LARGE SCALE GENOMIC DNA]</scope>
    <source>
        <strain evidence="3 4">CBS 117.55</strain>
    </source>
</reference>
<sequence length="505" mass="56737">MDTNAGNIALIDNTAPRRPSETALSQITTAGGSSHISRKWTRKSIRSELAKRKYAKWQPDRLGLTDDDVDDSEVDAAAAAIASSSSSRRPSDGRDLTGAETTTTTTTEGEPQQPPSQDVNATDFAAEPTSSGNNSHGNTDDEHRHHRHPKLTGLKPGTELDILYENQRGWFFFGIPLYSHSSLLNFDPTAWITADGRDSPVNITNAQLPDPSWEWVWRNWYVDMSGDVDDQGWQYSFSFASSAWHGSHPWFHSFVRRRRWVRLRVKRAVERIRRGRTGLEMAHMLNEDYFTIHSGRNKRRAESEAGLSRVNTFGYSASLSRATTKAGEEEVPVEEIADIPALMHALRVAIVDREKVDALHRFIEEGGEELFYLDGQIPEIMSMFVFQASRWQFLTHLVDIVEDLGHRVSEMSGKEAEVMQRRQDHLQKAVDAARRHLTGPEVLRTNHQGPKSGMLDLTPAPKKGSLLARYSGKFSFKPMDDGGEIKGIPQAAEVGREGHIYQYST</sequence>
<keyword evidence="4" id="KW-1185">Reference proteome</keyword>
<evidence type="ECO:0000313" key="4">
    <source>
        <dbReference type="Proteomes" id="UP000247233"/>
    </source>
</evidence>
<dbReference type="EMBL" id="MSFL01000001">
    <property type="protein sequence ID" value="PWY92579.1"/>
    <property type="molecule type" value="Genomic_DNA"/>
</dbReference>